<organism evidence="1 2">
    <name type="scientific">Euphydryas editha</name>
    <name type="common">Edith's checkerspot</name>
    <dbReference type="NCBI Taxonomy" id="104508"/>
    <lineage>
        <taxon>Eukaryota</taxon>
        <taxon>Metazoa</taxon>
        <taxon>Ecdysozoa</taxon>
        <taxon>Arthropoda</taxon>
        <taxon>Hexapoda</taxon>
        <taxon>Insecta</taxon>
        <taxon>Pterygota</taxon>
        <taxon>Neoptera</taxon>
        <taxon>Endopterygota</taxon>
        <taxon>Lepidoptera</taxon>
        <taxon>Glossata</taxon>
        <taxon>Ditrysia</taxon>
        <taxon>Papilionoidea</taxon>
        <taxon>Nymphalidae</taxon>
        <taxon>Nymphalinae</taxon>
        <taxon>Euphydryas</taxon>
    </lineage>
</organism>
<protein>
    <submittedName>
        <fullName evidence="1">Uncharacterized protein</fullName>
    </submittedName>
</protein>
<name>A0AAU9UVS6_EUPED</name>
<sequence>MKETTTKPVWTYGIELWATRSNSNIEFFKRFEAKAIKFILNILKFIHNKYILHDQMLDTVNQESAGQYSNYQQKLTVHVNTLAATSRAPFTQD</sequence>
<dbReference type="AlphaFoldDB" id="A0AAU9UVS6"/>
<reference evidence="1" key="1">
    <citation type="submission" date="2022-03" db="EMBL/GenBank/DDBJ databases">
        <authorList>
            <person name="Tunstrom K."/>
        </authorList>
    </citation>
    <scope>NUCLEOTIDE SEQUENCE</scope>
</reference>
<comment type="caution">
    <text evidence="1">The sequence shown here is derived from an EMBL/GenBank/DDBJ whole genome shotgun (WGS) entry which is preliminary data.</text>
</comment>
<evidence type="ECO:0000313" key="1">
    <source>
        <dbReference type="EMBL" id="CAH2101977.1"/>
    </source>
</evidence>
<evidence type="ECO:0000313" key="2">
    <source>
        <dbReference type="Proteomes" id="UP001153954"/>
    </source>
</evidence>
<dbReference type="EMBL" id="CAKOGL010000025">
    <property type="protein sequence ID" value="CAH2101977.1"/>
    <property type="molecule type" value="Genomic_DNA"/>
</dbReference>
<accession>A0AAU9UVS6</accession>
<gene>
    <name evidence="1" type="ORF">EEDITHA_LOCUS16675</name>
</gene>
<proteinExistence type="predicted"/>
<keyword evidence="2" id="KW-1185">Reference proteome</keyword>
<dbReference type="Proteomes" id="UP001153954">
    <property type="component" value="Unassembled WGS sequence"/>
</dbReference>